<gene>
    <name evidence="2" type="ORF">ABWT76_002833</name>
</gene>
<dbReference type="Pfam" id="PF21948">
    <property type="entry name" value="LplA-B_cat"/>
    <property type="match status" value="1"/>
</dbReference>
<dbReference type="PANTHER" id="PTHR43679:SF2">
    <property type="entry name" value="OCTANOYL-[GCVH]:PROTEIN N-OCTANOYLTRANSFERASE"/>
    <property type="match status" value="1"/>
</dbReference>
<dbReference type="InterPro" id="IPR004143">
    <property type="entry name" value="BPL_LPL_catalytic"/>
</dbReference>
<dbReference type="EMBL" id="CP159837">
    <property type="protein sequence ID" value="XCM39872.1"/>
    <property type="molecule type" value="Genomic_DNA"/>
</dbReference>
<proteinExistence type="predicted"/>
<dbReference type="PROSITE" id="PS51733">
    <property type="entry name" value="BPL_LPL_CATALYTIC"/>
    <property type="match status" value="1"/>
</dbReference>
<organism evidence="2">
    <name type="scientific">Planktothricoides raciborskii GIHE-MW2</name>
    <dbReference type="NCBI Taxonomy" id="2792601"/>
    <lineage>
        <taxon>Bacteria</taxon>
        <taxon>Bacillati</taxon>
        <taxon>Cyanobacteriota</taxon>
        <taxon>Cyanophyceae</taxon>
        <taxon>Oscillatoriophycideae</taxon>
        <taxon>Oscillatoriales</taxon>
        <taxon>Oscillatoriaceae</taxon>
        <taxon>Planktothricoides</taxon>
    </lineage>
</organism>
<dbReference type="InterPro" id="IPR045864">
    <property type="entry name" value="aa-tRNA-synth_II/BPL/LPL"/>
</dbReference>
<evidence type="ECO:0000313" key="2">
    <source>
        <dbReference type="EMBL" id="XCM39872.1"/>
    </source>
</evidence>
<dbReference type="Gene3D" id="3.30.930.10">
    <property type="entry name" value="Bira Bifunctional Protein, Domain 2"/>
    <property type="match status" value="1"/>
</dbReference>
<dbReference type="AlphaFoldDB" id="A0AAU8JKN4"/>
<dbReference type="PANTHER" id="PTHR43679">
    <property type="entry name" value="OCTANOYLTRANSFERASE LIPM-RELATED"/>
    <property type="match status" value="1"/>
</dbReference>
<protein>
    <submittedName>
        <fullName evidence="2">Biotin/lipoate A/B protein ligase family protein</fullName>
    </submittedName>
</protein>
<evidence type="ECO:0000259" key="1">
    <source>
        <dbReference type="PROSITE" id="PS51733"/>
    </source>
</evidence>
<dbReference type="SUPFAM" id="SSF55681">
    <property type="entry name" value="Class II aaRS and biotin synthetases"/>
    <property type="match status" value="1"/>
</dbReference>
<name>A0AAU8JKN4_9CYAN</name>
<feature type="domain" description="BPL/LPL catalytic" evidence="1">
    <location>
        <begin position="37"/>
        <end position="263"/>
    </location>
</feature>
<dbReference type="RefSeq" id="WP_054464989.1">
    <property type="nucleotide sequence ID" value="NZ_CP159837.1"/>
</dbReference>
<dbReference type="GO" id="GO:0016874">
    <property type="term" value="F:ligase activity"/>
    <property type="evidence" value="ECO:0007669"/>
    <property type="project" value="UniProtKB-KW"/>
</dbReference>
<accession>A0AAU8JKN4</accession>
<reference evidence="2" key="1">
    <citation type="submission" date="2024-07" db="EMBL/GenBank/DDBJ databases">
        <authorList>
            <person name="Kim Y.J."/>
            <person name="Jeong J.Y."/>
        </authorList>
    </citation>
    <scope>NUCLEOTIDE SEQUENCE</scope>
    <source>
        <strain evidence="2">GIHE-MW2</strain>
    </source>
</reference>
<dbReference type="InterPro" id="IPR050664">
    <property type="entry name" value="Octanoyltrans_LipM/LipL"/>
</dbReference>
<sequence length="278" mass="31091">MKNPASSAPWRLIPPMEATGEQLMAIDRWLLQQHRLGKHPPALRFYTWSPVAISLGYHQRHWPKSWENLTYLGQPVDLVRRPSGGRAVLHQGDLTYMVVTSEVTGDVTGEVKGDAPRNPRFGNRLQAYQEICQFLIQGFLSLGIHLDYGTSRQVERTKPPKENVNCFGTATVADLVLPDGAKLIGSAQLRSRDGQQTYYLQHGSIQLQPDPDLFCQVFGAEALAKIGRSDRFPPSLPRDRASLMPILINALVQAAQDCWGVKFYTQPLTEAEWAEIGC</sequence>
<keyword evidence="2" id="KW-0436">Ligase</keyword>